<dbReference type="EC" id="2.7.13.3" evidence="2"/>
<dbReference type="Gene3D" id="3.30.565.10">
    <property type="entry name" value="Histidine kinase-like ATPase, C-terminal domain"/>
    <property type="match status" value="1"/>
</dbReference>
<evidence type="ECO:0000256" key="3">
    <source>
        <dbReference type="ARBA" id="ARBA00022553"/>
    </source>
</evidence>
<comment type="caution">
    <text evidence="11">The sequence shown here is derived from an EMBL/GenBank/DDBJ whole genome shotgun (WGS) entry which is preliminary data.</text>
</comment>
<keyword evidence="4" id="KW-0808">Transferase</keyword>
<dbReference type="Gene3D" id="1.20.5.1930">
    <property type="match status" value="1"/>
</dbReference>
<dbReference type="PANTHER" id="PTHR24421">
    <property type="entry name" value="NITRATE/NITRITE SENSOR PROTEIN NARX-RELATED"/>
    <property type="match status" value="1"/>
</dbReference>
<dbReference type="InterPro" id="IPR036890">
    <property type="entry name" value="HATPase_C_sf"/>
</dbReference>
<feature type="transmembrane region" description="Helical" evidence="9">
    <location>
        <begin position="139"/>
        <end position="160"/>
    </location>
</feature>
<dbReference type="GO" id="GO:0016301">
    <property type="term" value="F:kinase activity"/>
    <property type="evidence" value="ECO:0007669"/>
    <property type="project" value="UniProtKB-KW"/>
</dbReference>
<keyword evidence="5" id="KW-0547">Nucleotide-binding</keyword>
<evidence type="ECO:0000256" key="6">
    <source>
        <dbReference type="ARBA" id="ARBA00022777"/>
    </source>
</evidence>
<keyword evidence="3" id="KW-0597">Phosphoprotein</keyword>
<dbReference type="PANTHER" id="PTHR24421:SF10">
    <property type="entry name" value="NITRATE_NITRITE SENSOR PROTEIN NARQ"/>
    <property type="match status" value="1"/>
</dbReference>
<organism evidence="11 12">
    <name type="scientific">Clostridium neuense</name>
    <dbReference type="NCBI Taxonomy" id="1728934"/>
    <lineage>
        <taxon>Bacteria</taxon>
        <taxon>Bacillati</taxon>
        <taxon>Bacillota</taxon>
        <taxon>Clostridia</taxon>
        <taxon>Eubacteriales</taxon>
        <taxon>Clostridiaceae</taxon>
        <taxon>Clostridium</taxon>
    </lineage>
</organism>
<proteinExistence type="predicted"/>
<reference evidence="11 12" key="1">
    <citation type="submission" date="2024-11" db="EMBL/GenBank/DDBJ databases">
        <authorList>
            <person name="Heng Y.C."/>
            <person name="Lim A.C.H."/>
            <person name="Lee J.K.Y."/>
            <person name="Kittelmann S."/>
        </authorList>
    </citation>
    <scope>NUCLEOTIDE SEQUENCE [LARGE SCALE GENOMIC DNA]</scope>
    <source>
        <strain evidence="11 12">WILCCON 0114</strain>
    </source>
</reference>
<comment type="catalytic activity">
    <reaction evidence="1">
        <text>ATP + protein L-histidine = ADP + protein N-phospho-L-histidine.</text>
        <dbReference type="EC" id="2.7.13.3"/>
    </reaction>
</comment>
<name>A0ABW8TCA6_9CLOT</name>
<feature type="domain" description="Signal transduction histidine kinase subgroup 3 dimerisation and phosphoacceptor" evidence="10">
    <location>
        <begin position="187"/>
        <end position="249"/>
    </location>
</feature>
<feature type="transmembrane region" description="Helical" evidence="9">
    <location>
        <begin position="15"/>
        <end position="31"/>
    </location>
</feature>
<evidence type="ECO:0000256" key="9">
    <source>
        <dbReference type="SAM" id="Phobius"/>
    </source>
</evidence>
<evidence type="ECO:0000256" key="8">
    <source>
        <dbReference type="ARBA" id="ARBA00023012"/>
    </source>
</evidence>
<feature type="transmembrane region" description="Helical" evidence="9">
    <location>
        <begin position="108"/>
        <end position="127"/>
    </location>
</feature>
<keyword evidence="7" id="KW-0067">ATP-binding</keyword>
<accession>A0ABW8TCA6</accession>
<sequence>MNKLLTIWNFIKTKTRYLLLIYTGIILYTNYKSTSPYWLFLILLDIFLIIYTFIELNKNHSKECNIYFYLISISIYSVIWLLGNCDNIYYFVLLDDLFEIKDYRRRNYFLTFHAAMFVLVIFSRQLLRKSFFSSISSLLYIFLIYGLIFITFLLIHKLRWDRDKLKLLNSDLIEYSFKEREYLISSERTRISQELHDSIGHSLMALSMNVRYIKAIKDKKEIDEELDNIDILVKESIDTLRTTVYNLRKLDEASNFQEQVRNIIKKFNELNMVRINFDCDSEIENESQYMKNILLTTIKEGITNGLKHGDPSEINISVELIISDNNSTLIKLLITNNGQGCKNIIKSHGLNGITERIESVHGTVNFKSPKSKGFIIEALIPKEASLK</sequence>
<dbReference type="EMBL" id="JBJIAA010000002">
    <property type="protein sequence ID" value="MFL0249275.1"/>
    <property type="molecule type" value="Genomic_DNA"/>
</dbReference>
<feature type="transmembrane region" description="Helical" evidence="9">
    <location>
        <begin position="66"/>
        <end position="83"/>
    </location>
</feature>
<dbReference type="InterPro" id="IPR050482">
    <property type="entry name" value="Sensor_HK_TwoCompSys"/>
</dbReference>
<evidence type="ECO:0000256" key="5">
    <source>
        <dbReference type="ARBA" id="ARBA00022741"/>
    </source>
</evidence>
<evidence type="ECO:0000313" key="11">
    <source>
        <dbReference type="EMBL" id="MFL0249275.1"/>
    </source>
</evidence>
<dbReference type="InterPro" id="IPR011712">
    <property type="entry name" value="Sig_transdc_His_kin_sub3_dim/P"/>
</dbReference>
<evidence type="ECO:0000256" key="1">
    <source>
        <dbReference type="ARBA" id="ARBA00000085"/>
    </source>
</evidence>
<evidence type="ECO:0000259" key="10">
    <source>
        <dbReference type="Pfam" id="PF07730"/>
    </source>
</evidence>
<gene>
    <name evidence="11" type="ORF">ACJDT4_02490</name>
</gene>
<evidence type="ECO:0000313" key="12">
    <source>
        <dbReference type="Proteomes" id="UP001623592"/>
    </source>
</evidence>
<dbReference type="Pfam" id="PF07730">
    <property type="entry name" value="HisKA_3"/>
    <property type="match status" value="1"/>
</dbReference>
<dbReference type="RefSeq" id="WP_406785948.1">
    <property type="nucleotide sequence ID" value="NZ_JBJIAA010000002.1"/>
</dbReference>
<dbReference type="SUPFAM" id="SSF55874">
    <property type="entry name" value="ATPase domain of HSP90 chaperone/DNA topoisomerase II/histidine kinase"/>
    <property type="match status" value="1"/>
</dbReference>
<keyword evidence="9" id="KW-0812">Transmembrane</keyword>
<feature type="transmembrane region" description="Helical" evidence="9">
    <location>
        <begin position="37"/>
        <end position="54"/>
    </location>
</feature>
<keyword evidence="6 11" id="KW-0418">Kinase</keyword>
<protein>
    <recommendedName>
        <fullName evidence="2">histidine kinase</fullName>
        <ecNumber evidence="2">2.7.13.3</ecNumber>
    </recommendedName>
</protein>
<evidence type="ECO:0000256" key="2">
    <source>
        <dbReference type="ARBA" id="ARBA00012438"/>
    </source>
</evidence>
<evidence type="ECO:0000256" key="7">
    <source>
        <dbReference type="ARBA" id="ARBA00022840"/>
    </source>
</evidence>
<evidence type="ECO:0000256" key="4">
    <source>
        <dbReference type="ARBA" id="ARBA00022679"/>
    </source>
</evidence>
<dbReference type="Proteomes" id="UP001623592">
    <property type="component" value="Unassembled WGS sequence"/>
</dbReference>
<keyword evidence="8" id="KW-0902">Two-component regulatory system</keyword>
<keyword evidence="9" id="KW-0472">Membrane</keyword>
<dbReference type="CDD" id="cd16917">
    <property type="entry name" value="HATPase_UhpB-NarQ-NarX-like"/>
    <property type="match status" value="1"/>
</dbReference>
<keyword evidence="12" id="KW-1185">Reference proteome</keyword>
<keyword evidence="9" id="KW-1133">Transmembrane helix</keyword>